<reference evidence="1" key="1">
    <citation type="journal article" date="2022" name="bioRxiv">
        <title>Sequencing and chromosome-scale assembly of the giantPleurodeles waltlgenome.</title>
        <authorList>
            <person name="Brown T."/>
            <person name="Elewa A."/>
            <person name="Iarovenko S."/>
            <person name="Subramanian E."/>
            <person name="Araus A.J."/>
            <person name="Petzold A."/>
            <person name="Susuki M."/>
            <person name="Suzuki K.-i.T."/>
            <person name="Hayashi T."/>
            <person name="Toyoda A."/>
            <person name="Oliveira C."/>
            <person name="Osipova E."/>
            <person name="Leigh N.D."/>
            <person name="Simon A."/>
            <person name="Yun M.H."/>
        </authorList>
    </citation>
    <scope>NUCLEOTIDE SEQUENCE</scope>
    <source>
        <strain evidence="1">20211129_DDA</strain>
        <tissue evidence="1">Liver</tissue>
    </source>
</reference>
<evidence type="ECO:0000313" key="1">
    <source>
        <dbReference type="EMBL" id="KAJ1115684.1"/>
    </source>
</evidence>
<dbReference type="Gene3D" id="1.20.5.340">
    <property type="match status" value="1"/>
</dbReference>
<organism evidence="1 2">
    <name type="scientific">Pleurodeles waltl</name>
    <name type="common">Iberian ribbed newt</name>
    <dbReference type="NCBI Taxonomy" id="8319"/>
    <lineage>
        <taxon>Eukaryota</taxon>
        <taxon>Metazoa</taxon>
        <taxon>Chordata</taxon>
        <taxon>Craniata</taxon>
        <taxon>Vertebrata</taxon>
        <taxon>Euteleostomi</taxon>
        <taxon>Amphibia</taxon>
        <taxon>Batrachia</taxon>
        <taxon>Caudata</taxon>
        <taxon>Salamandroidea</taxon>
        <taxon>Salamandridae</taxon>
        <taxon>Pleurodelinae</taxon>
        <taxon>Pleurodeles</taxon>
    </lineage>
</organism>
<accession>A0AAV7NLZ9</accession>
<sequence>MILQGTLIPRGDAKWGIIRQTFLSTEDIAQPKSMAAPAAPPYPVTSTADPHKVDATDRILQEITAVGRRLDAMDLKISDLSAASTSILADIACFQEMVTDLDQRLTTIEDHIATLPELDAELRSVRAKITDLEVEGQCPFFWHTGTQGRL</sequence>
<keyword evidence="2" id="KW-1185">Reference proteome</keyword>
<comment type="caution">
    <text evidence="1">The sequence shown here is derived from an EMBL/GenBank/DDBJ whole genome shotgun (WGS) entry which is preliminary data.</text>
</comment>
<evidence type="ECO:0000313" key="2">
    <source>
        <dbReference type="Proteomes" id="UP001066276"/>
    </source>
</evidence>
<gene>
    <name evidence="1" type="ORF">NDU88_003906</name>
</gene>
<name>A0AAV7NLZ9_PLEWA</name>
<proteinExistence type="predicted"/>
<dbReference type="AlphaFoldDB" id="A0AAV7NLZ9"/>
<protein>
    <submittedName>
        <fullName evidence="1">Uncharacterized protein</fullName>
    </submittedName>
</protein>
<dbReference type="Proteomes" id="UP001066276">
    <property type="component" value="Chromosome 8"/>
</dbReference>
<dbReference type="EMBL" id="JANPWB010000012">
    <property type="protein sequence ID" value="KAJ1115684.1"/>
    <property type="molecule type" value="Genomic_DNA"/>
</dbReference>